<feature type="compositionally biased region" description="Low complexity" evidence="1">
    <location>
        <begin position="26"/>
        <end position="37"/>
    </location>
</feature>
<evidence type="ECO:0000313" key="3">
    <source>
        <dbReference type="Proteomes" id="UP000679307"/>
    </source>
</evidence>
<feature type="region of interest" description="Disordered" evidence="1">
    <location>
        <begin position="1"/>
        <end position="37"/>
    </location>
</feature>
<keyword evidence="3" id="KW-1185">Reference proteome</keyword>
<sequence length="37" mass="3747">MSNGERDPDEVECRPGPGAPGVEVLGPGRSRSGAPGR</sequence>
<evidence type="ECO:0000256" key="1">
    <source>
        <dbReference type="SAM" id="MobiDB-lite"/>
    </source>
</evidence>
<proteinExistence type="predicted"/>
<dbReference type="EMBL" id="CP075371">
    <property type="protein sequence ID" value="QVT81678.1"/>
    <property type="molecule type" value="Genomic_DNA"/>
</dbReference>
<reference evidence="2 3" key="1">
    <citation type="submission" date="2021-05" db="EMBL/GenBank/DDBJ databases">
        <title>Complete genome of Nocardioides aquaticus KCTC 9944T isolated from meromictic and hypersaline Ekho Lake, Antarctica.</title>
        <authorList>
            <person name="Hwang K."/>
            <person name="Kim K.M."/>
            <person name="Choe H."/>
        </authorList>
    </citation>
    <scope>NUCLEOTIDE SEQUENCE [LARGE SCALE GENOMIC DNA]</scope>
    <source>
        <strain evidence="2 3">KCTC 9944</strain>
    </source>
</reference>
<evidence type="ECO:0000313" key="2">
    <source>
        <dbReference type="EMBL" id="QVT81678.1"/>
    </source>
</evidence>
<accession>A0ABX8ERL5</accession>
<gene>
    <name evidence="2" type="ORF">ENKNEFLB_04094</name>
</gene>
<organism evidence="2 3">
    <name type="scientific">Nocardioides aquaticus</name>
    <dbReference type="NCBI Taxonomy" id="160826"/>
    <lineage>
        <taxon>Bacteria</taxon>
        <taxon>Bacillati</taxon>
        <taxon>Actinomycetota</taxon>
        <taxon>Actinomycetes</taxon>
        <taxon>Propionibacteriales</taxon>
        <taxon>Nocardioidaceae</taxon>
        <taxon>Nocardioides</taxon>
    </lineage>
</organism>
<dbReference type="Proteomes" id="UP000679307">
    <property type="component" value="Chromosome"/>
</dbReference>
<protein>
    <submittedName>
        <fullName evidence="2">Uncharacterized protein</fullName>
    </submittedName>
</protein>
<name>A0ABX8ERL5_9ACTN</name>